<feature type="compositionally biased region" description="Polar residues" evidence="3">
    <location>
        <begin position="318"/>
        <end position="344"/>
    </location>
</feature>
<dbReference type="Proteomes" id="UP000515135">
    <property type="component" value="Unplaced"/>
</dbReference>
<evidence type="ECO:0000256" key="5">
    <source>
        <dbReference type="SAM" id="SignalP"/>
    </source>
</evidence>
<keyword evidence="4" id="KW-1133">Transmembrane helix</keyword>
<evidence type="ECO:0000256" key="3">
    <source>
        <dbReference type="SAM" id="MobiDB-lite"/>
    </source>
</evidence>
<dbReference type="KEGG" id="bbel:109468520"/>
<organism evidence="6 7">
    <name type="scientific">Branchiostoma belcheri</name>
    <name type="common">Amphioxus</name>
    <dbReference type="NCBI Taxonomy" id="7741"/>
    <lineage>
        <taxon>Eukaryota</taxon>
        <taxon>Metazoa</taxon>
        <taxon>Chordata</taxon>
        <taxon>Cephalochordata</taxon>
        <taxon>Leptocardii</taxon>
        <taxon>Amphioxiformes</taxon>
        <taxon>Branchiostomatidae</taxon>
        <taxon>Branchiostoma</taxon>
    </lineage>
</organism>
<name>A0A6P4YD15_BRABE</name>
<keyword evidence="5" id="KW-0732">Signal</keyword>
<dbReference type="SUPFAM" id="SSF52058">
    <property type="entry name" value="L domain-like"/>
    <property type="match status" value="1"/>
</dbReference>
<evidence type="ECO:0000313" key="6">
    <source>
        <dbReference type="Proteomes" id="UP000515135"/>
    </source>
</evidence>
<gene>
    <name evidence="7" type="primary">LOC109468520</name>
</gene>
<dbReference type="RefSeq" id="XP_019622323.1">
    <property type="nucleotide sequence ID" value="XM_019766764.1"/>
</dbReference>
<proteinExistence type="predicted"/>
<keyword evidence="4" id="KW-0472">Membrane</keyword>
<feature type="transmembrane region" description="Helical" evidence="4">
    <location>
        <begin position="467"/>
        <end position="487"/>
    </location>
</feature>
<keyword evidence="2" id="KW-0677">Repeat</keyword>
<evidence type="ECO:0000256" key="2">
    <source>
        <dbReference type="ARBA" id="ARBA00022737"/>
    </source>
</evidence>
<dbReference type="Pfam" id="PF13855">
    <property type="entry name" value="LRR_8"/>
    <property type="match status" value="1"/>
</dbReference>
<evidence type="ECO:0000256" key="1">
    <source>
        <dbReference type="ARBA" id="ARBA00022614"/>
    </source>
</evidence>
<dbReference type="SMART" id="SM00369">
    <property type="entry name" value="LRR_TYP"/>
    <property type="match status" value="3"/>
</dbReference>
<dbReference type="InterPro" id="IPR001611">
    <property type="entry name" value="Leu-rich_rpt"/>
</dbReference>
<keyword evidence="4" id="KW-0812">Transmembrane</keyword>
<dbReference type="OrthoDB" id="1055097at2759"/>
<dbReference type="InterPro" id="IPR050333">
    <property type="entry name" value="SLRP"/>
</dbReference>
<keyword evidence="6" id="KW-1185">Reference proteome</keyword>
<dbReference type="GeneID" id="109468520"/>
<feature type="chain" id="PRO_5027818657" evidence="5">
    <location>
        <begin position="34"/>
        <end position="492"/>
    </location>
</feature>
<dbReference type="Gene3D" id="3.80.10.10">
    <property type="entry name" value="Ribonuclease Inhibitor"/>
    <property type="match status" value="2"/>
</dbReference>
<accession>A0A6P4YD15</accession>
<dbReference type="PANTHER" id="PTHR45712">
    <property type="entry name" value="AGAP008170-PA"/>
    <property type="match status" value="1"/>
</dbReference>
<keyword evidence="1" id="KW-0433">Leucine-rich repeat</keyword>
<evidence type="ECO:0000313" key="7">
    <source>
        <dbReference type="RefSeq" id="XP_019622323.1"/>
    </source>
</evidence>
<protein>
    <submittedName>
        <fullName evidence="7">Leucine-rich repeat-containing protein 4B-like</fullName>
    </submittedName>
</protein>
<dbReference type="PANTHER" id="PTHR45712:SF22">
    <property type="entry name" value="INSULIN-LIKE GROWTH FACTOR-BINDING PROTEIN COMPLEX ACID LABILE SUBUNIT"/>
    <property type="match status" value="1"/>
</dbReference>
<sequence length="492" mass="53413">MKTAKFRKRRKSQLPLLTLALCLWLFRGPGVHSLPVRCMQTVKTDSHRVVCRSMALTAFPEGIPAATTTLDLQDNAFTNLTDIPQLRSLTRLLLQHNRIETVDWESLGNLPSLRTLSLKTNQITNVRLDLAVPRLPKLMTVDLQCNQLASFTKSQLGHPSQYLTNVKIQDNPYDCTCDMMWLVIDMKCLLKAGSSESVYGVCERCEACLLPHINSERFKCASPRQLKGVLLKNLAQHLTNCGNATTTATAMVNSATPGLLSAPAKTSTLATGQDGAAQTASMTEQEATQSQGQTTEQFLDQFVNASFPPTQRYDEDSSPPTSIASDQHNTTPFHNDQPNNSTLGEASAEHPSTTTTPSLKTKDHLPFSIIPQPTTLQASTVMEKSATPGLFSAPNKTSTTTTTSSFLNTKVFLRLNTIPPSTTLQASTVIDTSATSGLFSALAKTSTLATGQDGAQASELQLETHHILIMSLTAVFAVGFVSAVITWKSRSK</sequence>
<dbReference type="AlphaFoldDB" id="A0A6P4YD15"/>
<feature type="region of interest" description="Disordered" evidence="3">
    <location>
        <begin position="265"/>
        <end position="293"/>
    </location>
</feature>
<dbReference type="InterPro" id="IPR003591">
    <property type="entry name" value="Leu-rich_rpt_typical-subtyp"/>
</dbReference>
<dbReference type="InterPro" id="IPR032675">
    <property type="entry name" value="LRR_dom_sf"/>
</dbReference>
<feature type="signal peptide" evidence="5">
    <location>
        <begin position="1"/>
        <end position="33"/>
    </location>
</feature>
<evidence type="ECO:0000256" key="4">
    <source>
        <dbReference type="SAM" id="Phobius"/>
    </source>
</evidence>
<reference evidence="7" key="1">
    <citation type="submission" date="2025-08" db="UniProtKB">
        <authorList>
            <consortium name="RefSeq"/>
        </authorList>
    </citation>
    <scope>IDENTIFICATION</scope>
    <source>
        <tissue evidence="7">Gonad</tissue>
    </source>
</reference>
<feature type="region of interest" description="Disordered" evidence="3">
    <location>
        <begin position="307"/>
        <end position="366"/>
    </location>
</feature>